<evidence type="ECO:0000313" key="3">
    <source>
        <dbReference type="EMBL" id="MBW18060.1"/>
    </source>
</evidence>
<keyword evidence="2" id="KW-0472">Membrane</keyword>
<dbReference type="GO" id="GO:1904294">
    <property type="term" value="P:positive regulation of ERAD pathway"/>
    <property type="evidence" value="ECO:0007669"/>
    <property type="project" value="TreeGrafter"/>
</dbReference>
<feature type="compositionally biased region" description="Pro residues" evidence="1">
    <location>
        <begin position="606"/>
        <end position="617"/>
    </location>
</feature>
<feature type="transmembrane region" description="Helical" evidence="2">
    <location>
        <begin position="381"/>
        <end position="400"/>
    </location>
</feature>
<feature type="transmembrane region" description="Helical" evidence="2">
    <location>
        <begin position="420"/>
        <end position="441"/>
    </location>
</feature>
<evidence type="ECO:0000256" key="2">
    <source>
        <dbReference type="SAM" id="Phobius"/>
    </source>
</evidence>
<dbReference type="AlphaFoldDB" id="A0A2H8TVX6"/>
<sequence>MSNNGHDHEELVVVPPNALDMRTTGVNNNNNNNNNNQAFNVRDRLFYALFYKATLGYARIFPRSLRRLIEFVFLLKAVLSFFVLVYVHMNFSRMPANCLDHVKDIWPRDGILRVEIIRSYQRNYAEQTGMINELFTVEKSYEREYKLKRIDTSDENSSLLNRLTKTNNPENKREVDIEPSTEELVENKFPETSTPKPNLFNFISFKNYISVEDDKKEMFKSTSKMNRHTTSNSNFSLIEDSAEFRSTKYPNSSIKGVLGIDRSSLLQSTSATLPTINDNEGAFYENYIVEYSLEYGFLRLSPNARTRLGIPVMLVALEPTRNKCFGDSVGQFFLEYFLGYDDLLMSSVKSLAENEQNKGFLRNVITGEHYRFVSIWMARTSYIASFFIMVVFTVSISMLLRYSHHQIFVFIVDLLQLLDFHGSLSFPAAPLLTVILALVGMEAIMSEFFNDTTTAFYIILIVWVADQYDTICSHCPITKRHWLKFFYLYHFSFYAYHYRFNGQYSNLALICSWFFIQHSMIYFYHHYELPYVLQQAQLQQVIIQRQQQQHQHQHQPTGGDSLRPEGRSPVEVTIRPVQHFSLMNGLNNLGRLRTVLLRRRRVRTFEPPPPPPTPPPNTQQNTSPQPPPRTPSTMADATGSVGSENVTAAAPTVAMQ</sequence>
<feature type="transmembrane region" description="Helical" evidence="2">
    <location>
        <begin position="68"/>
        <end position="87"/>
    </location>
</feature>
<dbReference type="InterPro" id="IPR019144">
    <property type="entry name" value="Membralin"/>
</dbReference>
<dbReference type="Pfam" id="PF09746">
    <property type="entry name" value="Membralin"/>
    <property type="match status" value="1"/>
</dbReference>
<protein>
    <submittedName>
        <fullName evidence="3">Membralin</fullName>
    </submittedName>
</protein>
<keyword evidence="2" id="KW-1133">Transmembrane helix</keyword>
<name>A0A2H8TVX6_9HEMI</name>
<dbReference type="EMBL" id="GFXV01006255">
    <property type="protein sequence ID" value="MBW18060.1"/>
    <property type="molecule type" value="Transcribed_RNA"/>
</dbReference>
<dbReference type="PANTHER" id="PTHR21650">
    <property type="entry name" value="MEMBRALIN/KINETOCHORE PROTEIN NUF2"/>
    <property type="match status" value="1"/>
</dbReference>
<dbReference type="OrthoDB" id="6779347at2759"/>
<dbReference type="GO" id="GO:0005783">
    <property type="term" value="C:endoplasmic reticulum"/>
    <property type="evidence" value="ECO:0007669"/>
    <property type="project" value="TreeGrafter"/>
</dbReference>
<proteinExistence type="predicted"/>
<keyword evidence="2" id="KW-0812">Transmembrane</keyword>
<evidence type="ECO:0000256" key="1">
    <source>
        <dbReference type="SAM" id="MobiDB-lite"/>
    </source>
</evidence>
<feature type="region of interest" description="Disordered" evidence="1">
    <location>
        <begin position="547"/>
        <end position="567"/>
    </location>
</feature>
<dbReference type="GO" id="GO:0034976">
    <property type="term" value="P:response to endoplasmic reticulum stress"/>
    <property type="evidence" value="ECO:0007669"/>
    <property type="project" value="TreeGrafter"/>
</dbReference>
<reference evidence="3" key="1">
    <citation type="submission" date="2017-10" db="EMBL/GenBank/DDBJ databases">
        <title>Transcriptome Assembly of Sugarcane Aphid Adults.</title>
        <authorList>
            <person name="Scully E.D."/>
            <person name="Palmer N.A."/>
            <person name="Geib S.M."/>
            <person name="Sarath G."/>
            <person name="Sattler S.E."/>
        </authorList>
    </citation>
    <scope>NUCLEOTIDE SEQUENCE</scope>
    <source>
        <tissue evidence="3">Whole body</tissue>
    </source>
</reference>
<dbReference type="PANTHER" id="PTHR21650:SF4">
    <property type="entry name" value="MEMBRALIN"/>
    <property type="match status" value="1"/>
</dbReference>
<dbReference type="GeneID" id="112599668"/>
<dbReference type="RefSeq" id="XP_025202457.1">
    <property type="nucleotide sequence ID" value="XM_025346672.1"/>
</dbReference>
<feature type="region of interest" description="Disordered" evidence="1">
    <location>
        <begin position="603"/>
        <end position="656"/>
    </location>
</feature>
<organism evidence="3">
    <name type="scientific">Melanaphis sacchari</name>
    <dbReference type="NCBI Taxonomy" id="742174"/>
    <lineage>
        <taxon>Eukaryota</taxon>
        <taxon>Metazoa</taxon>
        <taxon>Ecdysozoa</taxon>
        <taxon>Arthropoda</taxon>
        <taxon>Hexapoda</taxon>
        <taxon>Insecta</taxon>
        <taxon>Pterygota</taxon>
        <taxon>Neoptera</taxon>
        <taxon>Paraneoptera</taxon>
        <taxon>Hemiptera</taxon>
        <taxon>Sternorrhyncha</taxon>
        <taxon>Aphidomorpha</taxon>
        <taxon>Aphidoidea</taxon>
        <taxon>Aphididae</taxon>
        <taxon>Aphidini</taxon>
        <taxon>Melanaphis</taxon>
    </lineage>
</organism>
<accession>A0A2H8TVX6</accession>